<feature type="non-terminal residue" evidence="2">
    <location>
        <position position="58"/>
    </location>
</feature>
<reference evidence="2 3" key="1">
    <citation type="journal article" date="2021" name="BMC Genomics">
        <title>Datura genome reveals duplications of psychoactive alkaloid biosynthetic genes and high mutation rate following tissue culture.</title>
        <authorList>
            <person name="Rajewski A."/>
            <person name="Carter-House D."/>
            <person name="Stajich J."/>
            <person name="Litt A."/>
        </authorList>
    </citation>
    <scope>NUCLEOTIDE SEQUENCE [LARGE SCALE GENOMIC DNA]</scope>
    <source>
        <strain evidence="2">AR-01</strain>
    </source>
</reference>
<evidence type="ECO:0000313" key="3">
    <source>
        <dbReference type="Proteomes" id="UP000823775"/>
    </source>
</evidence>
<feature type="compositionally biased region" description="Basic and acidic residues" evidence="1">
    <location>
        <begin position="1"/>
        <end position="11"/>
    </location>
</feature>
<proteinExistence type="predicted"/>
<accession>A0ABS8UUC9</accession>
<gene>
    <name evidence="2" type="ORF">HAX54_022329</name>
</gene>
<feature type="region of interest" description="Disordered" evidence="1">
    <location>
        <begin position="1"/>
        <end position="28"/>
    </location>
</feature>
<protein>
    <submittedName>
        <fullName evidence="2">Uncharacterized protein</fullName>
    </submittedName>
</protein>
<evidence type="ECO:0000256" key="1">
    <source>
        <dbReference type="SAM" id="MobiDB-lite"/>
    </source>
</evidence>
<dbReference type="Proteomes" id="UP000823775">
    <property type="component" value="Unassembled WGS sequence"/>
</dbReference>
<comment type="caution">
    <text evidence="2">The sequence shown here is derived from an EMBL/GenBank/DDBJ whole genome shotgun (WGS) entry which is preliminary data.</text>
</comment>
<organism evidence="2 3">
    <name type="scientific">Datura stramonium</name>
    <name type="common">Jimsonweed</name>
    <name type="synonym">Common thornapple</name>
    <dbReference type="NCBI Taxonomy" id="4076"/>
    <lineage>
        <taxon>Eukaryota</taxon>
        <taxon>Viridiplantae</taxon>
        <taxon>Streptophyta</taxon>
        <taxon>Embryophyta</taxon>
        <taxon>Tracheophyta</taxon>
        <taxon>Spermatophyta</taxon>
        <taxon>Magnoliopsida</taxon>
        <taxon>eudicotyledons</taxon>
        <taxon>Gunneridae</taxon>
        <taxon>Pentapetalae</taxon>
        <taxon>asterids</taxon>
        <taxon>lamiids</taxon>
        <taxon>Solanales</taxon>
        <taxon>Solanaceae</taxon>
        <taxon>Solanoideae</taxon>
        <taxon>Datureae</taxon>
        <taxon>Datura</taxon>
    </lineage>
</organism>
<dbReference type="EMBL" id="JACEIK010002685">
    <property type="protein sequence ID" value="MCD9638388.1"/>
    <property type="molecule type" value="Genomic_DNA"/>
</dbReference>
<keyword evidence="3" id="KW-1185">Reference proteome</keyword>
<sequence length="58" mass="6317">MATCHATDERQANMPHPTKHVHILPPGVPSKMESWHAVRGTHPLACQATLQATAKMPP</sequence>
<name>A0ABS8UUC9_DATST</name>
<evidence type="ECO:0000313" key="2">
    <source>
        <dbReference type="EMBL" id="MCD9638388.1"/>
    </source>
</evidence>